<dbReference type="EMBL" id="CM042029">
    <property type="protein sequence ID" value="KAI3795335.1"/>
    <property type="molecule type" value="Genomic_DNA"/>
</dbReference>
<dbReference type="Proteomes" id="UP001056120">
    <property type="component" value="Linkage Group LG12"/>
</dbReference>
<sequence length="134" mass="16034">MIKSMVQRIQHGNKKRADEMKIYQELRNFKDTKESYVAPEPHPDWYPRERRSKRDTDWERSMQHKLNIWIGDLEKLKGEQIGRKSKVRRLKAELVHVRKNICYLNKKLENVDSKILKAYKSAKELGDQNKALVS</sequence>
<comment type="caution">
    <text evidence="1">The sequence shown here is derived from an EMBL/GenBank/DDBJ whole genome shotgun (WGS) entry which is preliminary data.</text>
</comment>
<accession>A0ACB9HJQ1</accession>
<organism evidence="1 2">
    <name type="scientific">Smallanthus sonchifolius</name>
    <dbReference type="NCBI Taxonomy" id="185202"/>
    <lineage>
        <taxon>Eukaryota</taxon>
        <taxon>Viridiplantae</taxon>
        <taxon>Streptophyta</taxon>
        <taxon>Embryophyta</taxon>
        <taxon>Tracheophyta</taxon>
        <taxon>Spermatophyta</taxon>
        <taxon>Magnoliopsida</taxon>
        <taxon>eudicotyledons</taxon>
        <taxon>Gunneridae</taxon>
        <taxon>Pentapetalae</taxon>
        <taxon>asterids</taxon>
        <taxon>campanulids</taxon>
        <taxon>Asterales</taxon>
        <taxon>Asteraceae</taxon>
        <taxon>Asteroideae</taxon>
        <taxon>Heliantheae alliance</taxon>
        <taxon>Millerieae</taxon>
        <taxon>Smallanthus</taxon>
    </lineage>
</organism>
<proteinExistence type="predicted"/>
<evidence type="ECO:0000313" key="1">
    <source>
        <dbReference type="EMBL" id="KAI3795335.1"/>
    </source>
</evidence>
<reference evidence="1 2" key="2">
    <citation type="journal article" date="2022" name="Mol. Ecol. Resour.">
        <title>The genomes of chicory, endive, great burdock and yacon provide insights into Asteraceae paleo-polyploidization history and plant inulin production.</title>
        <authorList>
            <person name="Fan W."/>
            <person name="Wang S."/>
            <person name="Wang H."/>
            <person name="Wang A."/>
            <person name="Jiang F."/>
            <person name="Liu H."/>
            <person name="Zhao H."/>
            <person name="Xu D."/>
            <person name="Zhang Y."/>
        </authorList>
    </citation>
    <scope>NUCLEOTIDE SEQUENCE [LARGE SCALE GENOMIC DNA]</scope>
    <source>
        <strain evidence="2">cv. Yunnan</strain>
        <tissue evidence="1">Leaves</tissue>
    </source>
</reference>
<name>A0ACB9HJQ1_9ASTR</name>
<evidence type="ECO:0000313" key="2">
    <source>
        <dbReference type="Proteomes" id="UP001056120"/>
    </source>
</evidence>
<keyword evidence="2" id="KW-1185">Reference proteome</keyword>
<protein>
    <submittedName>
        <fullName evidence="1">Uncharacterized protein</fullName>
    </submittedName>
</protein>
<reference evidence="2" key="1">
    <citation type="journal article" date="2022" name="Mol. Ecol. Resour.">
        <title>The genomes of chicory, endive, great burdock and yacon provide insights into Asteraceae palaeo-polyploidization history and plant inulin production.</title>
        <authorList>
            <person name="Fan W."/>
            <person name="Wang S."/>
            <person name="Wang H."/>
            <person name="Wang A."/>
            <person name="Jiang F."/>
            <person name="Liu H."/>
            <person name="Zhao H."/>
            <person name="Xu D."/>
            <person name="Zhang Y."/>
        </authorList>
    </citation>
    <scope>NUCLEOTIDE SEQUENCE [LARGE SCALE GENOMIC DNA]</scope>
    <source>
        <strain evidence="2">cv. Yunnan</strain>
    </source>
</reference>
<gene>
    <name evidence="1" type="ORF">L1987_37987</name>
</gene>